<keyword evidence="2" id="KW-0418">Kinase</keyword>
<reference evidence="2 3" key="1">
    <citation type="journal article" date="2016" name="Mol. Biol. Evol.">
        <title>Comparative Genomics of Early-Diverging Mushroom-Forming Fungi Provides Insights into the Origins of Lignocellulose Decay Capabilities.</title>
        <authorList>
            <person name="Nagy L.G."/>
            <person name="Riley R."/>
            <person name="Tritt A."/>
            <person name="Adam C."/>
            <person name="Daum C."/>
            <person name="Floudas D."/>
            <person name="Sun H."/>
            <person name="Yadav J.S."/>
            <person name="Pangilinan J."/>
            <person name="Larsson K.H."/>
            <person name="Matsuura K."/>
            <person name="Barry K."/>
            <person name="Labutti K."/>
            <person name="Kuo R."/>
            <person name="Ohm R.A."/>
            <person name="Bhattacharya S.S."/>
            <person name="Shirouzu T."/>
            <person name="Yoshinaga Y."/>
            <person name="Martin F.M."/>
            <person name="Grigoriev I.V."/>
            <person name="Hibbett D.S."/>
        </authorList>
    </citation>
    <scope>NUCLEOTIDE SEQUENCE [LARGE SCALE GENOMIC DNA]</scope>
    <source>
        <strain evidence="2 3">HHB9708</strain>
    </source>
</reference>
<evidence type="ECO:0000259" key="1">
    <source>
        <dbReference type="PROSITE" id="PS50011"/>
    </source>
</evidence>
<dbReference type="GO" id="GO:0004674">
    <property type="term" value="F:protein serine/threonine kinase activity"/>
    <property type="evidence" value="ECO:0007669"/>
    <property type="project" value="TreeGrafter"/>
</dbReference>
<proteinExistence type="predicted"/>
<dbReference type="AlphaFoldDB" id="A0A164NNY2"/>
<dbReference type="PROSITE" id="PS00108">
    <property type="entry name" value="PROTEIN_KINASE_ST"/>
    <property type="match status" value="1"/>
</dbReference>
<sequence>MLLQRTKTELKLWSSLHHKNILSFIGVCFFPLRNQETLFSLVSPWMNHGTIAEYVDKHPCVNRISLVGGSIHGYLHSKWIVHGDLKGGNVLITDDKRAVLCDFGLSRLEDLDTVFTNTPVQSTTTHNMRGTTRFMAPELFKDETPRPTQAGDMWAFGCFVLQIVCQTLPYARCKNDPQIIYRITNGELPHTAGKGIEKDLFYVCFDCWCPDALGRPSAAVVVSRLQAVNNPELFDASKKWFDVFTKYLDDLCVTVTIDPDGG</sequence>
<dbReference type="SUPFAM" id="SSF56112">
    <property type="entry name" value="Protein kinase-like (PK-like)"/>
    <property type="match status" value="1"/>
</dbReference>
<organism evidence="2 3">
    <name type="scientific">Sistotremastrum niveocremeum HHB9708</name>
    <dbReference type="NCBI Taxonomy" id="1314777"/>
    <lineage>
        <taxon>Eukaryota</taxon>
        <taxon>Fungi</taxon>
        <taxon>Dikarya</taxon>
        <taxon>Basidiomycota</taxon>
        <taxon>Agaricomycotina</taxon>
        <taxon>Agaricomycetes</taxon>
        <taxon>Sistotremastrales</taxon>
        <taxon>Sistotremastraceae</taxon>
        <taxon>Sertulicium</taxon>
        <taxon>Sertulicium niveocremeum</taxon>
    </lineage>
</organism>
<dbReference type="Pfam" id="PF07714">
    <property type="entry name" value="PK_Tyr_Ser-Thr"/>
    <property type="match status" value="1"/>
</dbReference>
<dbReference type="InterPro" id="IPR001245">
    <property type="entry name" value="Ser-Thr/Tyr_kinase_cat_dom"/>
</dbReference>
<name>A0A164NNY2_9AGAM</name>
<keyword evidence="3" id="KW-1185">Reference proteome</keyword>
<feature type="domain" description="Protein kinase" evidence="1">
    <location>
        <begin position="1"/>
        <end position="233"/>
    </location>
</feature>
<dbReference type="Gene3D" id="1.10.510.10">
    <property type="entry name" value="Transferase(Phosphotransferase) domain 1"/>
    <property type="match status" value="1"/>
</dbReference>
<dbReference type="STRING" id="1314777.A0A164NNY2"/>
<dbReference type="PANTHER" id="PTHR44329">
    <property type="entry name" value="SERINE/THREONINE-PROTEIN KINASE TNNI3K-RELATED"/>
    <property type="match status" value="1"/>
</dbReference>
<dbReference type="GO" id="GO:0005524">
    <property type="term" value="F:ATP binding"/>
    <property type="evidence" value="ECO:0007669"/>
    <property type="project" value="InterPro"/>
</dbReference>
<evidence type="ECO:0000313" key="3">
    <source>
        <dbReference type="Proteomes" id="UP000076722"/>
    </source>
</evidence>
<dbReference type="Proteomes" id="UP000076722">
    <property type="component" value="Unassembled WGS sequence"/>
</dbReference>
<keyword evidence="2" id="KW-0808">Transferase</keyword>
<dbReference type="SMART" id="SM00220">
    <property type="entry name" value="S_TKc"/>
    <property type="match status" value="1"/>
</dbReference>
<gene>
    <name evidence="2" type="ORF">SISNIDRAFT_418968</name>
</gene>
<dbReference type="PROSITE" id="PS50011">
    <property type="entry name" value="PROTEIN_KINASE_DOM"/>
    <property type="match status" value="1"/>
</dbReference>
<dbReference type="PANTHER" id="PTHR44329:SF214">
    <property type="entry name" value="PROTEIN KINASE DOMAIN-CONTAINING PROTEIN"/>
    <property type="match status" value="1"/>
</dbReference>
<dbReference type="InterPro" id="IPR000719">
    <property type="entry name" value="Prot_kinase_dom"/>
</dbReference>
<dbReference type="PIRSF" id="PIRSF000654">
    <property type="entry name" value="Integrin-linked_kinase"/>
    <property type="match status" value="1"/>
</dbReference>
<dbReference type="InterPro" id="IPR051681">
    <property type="entry name" value="Ser/Thr_Kinases-Pseudokinases"/>
</dbReference>
<dbReference type="EMBL" id="KV419443">
    <property type="protein sequence ID" value="KZS87889.1"/>
    <property type="molecule type" value="Genomic_DNA"/>
</dbReference>
<dbReference type="InterPro" id="IPR011009">
    <property type="entry name" value="Kinase-like_dom_sf"/>
</dbReference>
<protein>
    <submittedName>
        <fullName evidence="2">Kinase-like protein</fullName>
    </submittedName>
</protein>
<evidence type="ECO:0000313" key="2">
    <source>
        <dbReference type="EMBL" id="KZS87889.1"/>
    </source>
</evidence>
<dbReference type="InterPro" id="IPR008271">
    <property type="entry name" value="Ser/Thr_kinase_AS"/>
</dbReference>
<accession>A0A164NNY2</accession>